<dbReference type="PANTHER" id="PTHR42964">
    <property type="entry name" value="ENOYL-COA HYDRATASE"/>
    <property type="match status" value="1"/>
</dbReference>
<dbReference type="CDD" id="cd06558">
    <property type="entry name" value="crotonase-like"/>
    <property type="match status" value="1"/>
</dbReference>
<dbReference type="RefSeq" id="WP_307638212.1">
    <property type="nucleotide sequence ID" value="NZ_JAUSRR010000011.1"/>
</dbReference>
<dbReference type="Gene3D" id="3.90.226.10">
    <property type="entry name" value="2-enoyl-CoA Hydratase, Chain A, domain 1"/>
    <property type="match status" value="1"/>
</dbReference>
<evidence type="ECO:0000256" key="1">
    <source>
        <dbReference type="ARBA" id="ARBA00005254"/>
    </source>
</evidence>
<dbReference type="Pfam" id="PF00378">
    <property type="entry name" value="ECH_1"/>
    <property type="match status" value="1"/>
</dbReference>
<reference evidence="3" key="1">
    <citation type="submission" date="2023-07" db="EMBL/GenBank/DDBJ databases">
        <title>Sorghum-associated microbial communities from plants grown in Nebraska, USA.</title>
        <authorList>
            <person name="Schachtman D."/>
        </authorList>
    </citation>
    <scope>NUCLEOTIDE SEQUENCE</scope>
    <source>
        <strain evidence="3">DS2795</strain>
    </source>
</reference>
<dbReference type="Proteomes" id="UP001244295">
    <property type="component" value="Unassembled WGS sequence"/>
</dbReference>
<dbReference type="InterPro" id="IPR001753">
    <property type="entry name" value="Enoyl-CoA_hydra/iso"/>
</dbReference>
<dbReference type="AlphaFoldDB" id="A0AAW8E4N3"/>
<protein>
    <submittedName>
        <fullName evidence="3">Enoyl-CoA hydratase/carnithine racemase</fullName>
    </submittedName>
</protein>
<evidence type="ECO:0000313" key="4">
    <source>
        <dbReference type="Proteomes" id="UP001244295"/>
    </source>
</evidence>
<organism evidence="3 4">
    <name type="scientific">Variovorax boronicumulans</name>
    <dbReference type="NCBI Taxonomy" id="436515"/>
    <lineage>
        <taxon>Bacteria</taxon>
        <taxon>Pseudomonadati</taxon>
        <taxon>Pseudomonadota</taxon>
        <taxon>Betaproteobacteria</taxon>
        <taxon>Burkholderiales</taxon>
        <taxon>Comamonadaceae</taxon>
        <taxon>Variovorax</taxon>
    </lineage>
</organism>
<dbReference type="EMBL" id="JAUSRR010000011">
    <property type="protein sequence ID" value="MDP9926525.1"/>
    <property type="molecule type" value="Genomic_DNA"/>
</dbReference>
<sequence>METSTESRPCCHVDVDAEGVASVQFDNGRLNLLTAEAAAIYTETLHELQWRDDIRLMILRGRPTAFVGGADIKFLKDAKHRDIDAYIKGVFALCEQLRALPFPTMSVVSGYCLGAGMEVATVCDLKIAAKDARFGMPEVKLGVPSVIHGALLPGLIGWGRTRDLLLSGRMIDADTACNWGLITATAPAESLEDEVSTWRHELLSGAPQALRNQKALIRSWERMPTQDAIAVGVEALVRAYDTSEPKDYIEAFLRARKRG</sequence>
<dbReference type="PROSITE" id="PS00166">
    <property type="entry name" value="ENOYL_COA_HYDRATASE"/>
    <property type="match status" value="1"/>
</dbReference>
<dbReference type="SUPFAM" id="SSF52096">
    <property type="entry name" value="ClpP/crotonase"/>
    <property type="match status" value="1"/>
</dbReference>
<dbReference type="InterPro" id="IPR051683">
    <property type="entry name" value="Enoyl-CoA_Hydratase/Isomerase"/>
</dbReference>
<dbReference type="PANTHER" id="PTHR42964:SF1">
    <property type="entry name" value="POLYKETIDE BIOSYNTHESIS ENOYL-COA HYDRATASE PKSH-RELATED"/>
    <property type="match status" value="1"/>
</dbReference>
<dbReference type="InterPro" id="IPR029045">
    <property type="entry name" value="ClpP/crotonase-like_dom_sf"/>
</dbReference>
<name>A0AAW8E4N3_9BURK</name>
<dbReference type="GO" id="GO:0003824">
    <property type="term" value="F:catalytic activity"/>
    <property type="evidence" value="ECO:0007669"/>
    <property type="project" value="InterPro"/>
</dbReference>
<comment type="similarity">
    <text evidence="1 2">Belongs to the enoyl-CoA hydratase/isomerase family.</text>
</comment>
<dbReference type="InterPro" id="IPR018376">
    <property type="entry name" value="Enoyl-CoA_hyd/isom_CS"/>
</dbReference>
<comment type="caution">
    <text evidence="3">The sequence shown here is derived from an EMBL/GenBank/DDBJ whole genome shotgun (WGS) entry which is preliminary data.</text>
</comment>
<evidence type="ECO:0000313" key="3">
    <source>
        <dbReference type="EMBL" id="MDP9926525.1"/>
    </source>
</evidence>
<dbReference type="GO" id="GO:0008300">
    <property type="term" value="P:isoprenoid catabolic process"/>
    <property type="evidence" value="ECO:0007669"/>
    <property type="project" value="TreeGrafter"/>
</dbReference>
<proteinExistence type="inferred from homology"/>
<accession>A0AAW8E4N3</accession>
<gene>
    <name evidence="3" type="ORF">J2W25_005574</name>
</gene>
<evidence type="ECO:0000256" key="2">
    <source>
        <dbReference type="RuleBase" id="RU003707"/>
    </source>
</evidence>